<feature type="domain" description="AB hydrolase-1" evidence="1">
    <location>
        <begin position="43"/>
        <end position="138"/>
    </location>
</feature>
<dbReference type="Proteomes" id="UP000181917">
    <property type="component" value="Unassembled WGS sequence"/>
</dbReference>
<reference evidence="2 3" key="1">
    <citation type="submission" date="2016-10" db="EMBL/GenBank/DDBJ databases">
        <authorList>
            <person name="de Groot N.N."/>
        </authorList>
    </citation>
    <scope>NUCLEOTIDE SEQUENCE [LARGE SCALE GENOMIC DNA]</scope>
    <source>
        <strain evidence="2 3">DSM 20117</strain>
    </source>
</reference>
<name>A0A1H1EU18_9MICC</name>
<evidence type="ECO:0000313" key="3">
    <source>
        <dbReference type="Proteomes" id="UP000181917"/>
    </source>
</evidence>
<dbReference type="Pfam" id="PF00561">
    <property type="entry name" value="Abhydrolase_1"/>
    <property type="match status" value="1"/>
</dbReference>
<dbReference type="InterPro" id="IPR000073">
    <property type="entry name" value="AB_hydrolase_1"/>
</dbReference>
<dbReference type="EMBL" id="FNKH01000002">
    <property type="protein sequence ID" value="SDQ92243.1"/>
    <property type="molecule type" value="Genomic_DNA"/>
</dbReference>
<protein>
    <recommendedName>
        <fullName evidence="1">AB hydrolase-1 domain-containing protein</fullName>
    </recommendedName>
</protein>
<accession>A0A1H1EU18</accession>
<proteinExistence type="predicted"/>
<dbReference type="Gene3D" id="3.40.50.1820">
    <property type="entry name" value="alpha/beta hydrolase"/>
    <property type="match status" value="1"/>
</dbReference>
<dbReference type="RefSeq" id="WP_236777421.1">
    <property type="nucleotide sequence ID" value="NZ_CP018863.1"/>
</dbReference>
<evidence type="ECO:0000313" key="2">
    <source>
        <dbReference type="EMBL" id="SDQ92243.1"/>
    </source>
</evidence>
<dbReference type="SUPFAM" id="SSF53474">
    <property type="entry name" value="alpha/beta-Hydrolases"/>
    <property type="match status" value="1"/>
</dbReference>
<dbReference type="GO" id="GO:0003824">
    <property type="term" value="F:catalytic activity"/>
    <property type="evidence" value="ECO:0007669"/>
    <property type="project" value="UniProtKB-ARBA"/>
</dbReference>
<dbReference type="STRING" id="37928.SAMN04489742_3092"/>
<keyword evidence="3" id="KW-1185">Reference proteome</keyword>
<gene>
    <name evidence="2" type="ORF">SAMN04489742_3092</name>
</gene>
<dbReference type="AlphaFoldDB" id="A0A1H1EU18"/>
<organism evidence="2 3">
    <name type="scientific">Crystallibacter crystallopoietes</name>
    <dbReference type="NCBI Taxonomy" id="37928"/>
    <lineage>
        <taxon>Bacteria</taxon>
        <taxon>Bacillati</taxon>
        <taxon>Actinomycetota</taxon>
        <taxon>Actinomycetes</taxon>
        <taxon>Micrococcales</taxon>
        <taxon>Micrococcaceae</taxon>
        <taxon>Crystallibacter</taxon>
    </lineage>
</organism>
<sequence>MTLRRGWAWLQDYAYVAYWQVHGFLFRDDPAPYLQAAGRKDQPVLLIPGIYEKWQFLKPIAEDLSQAGHPVHVVEPLGYNRGTVARMAELVSTYLAAADLQNVTIVAHSKGGLIGKYAMTIPGAAGRIARMVAINTPFSGSVYARFFLVPSIRAFSPSNSALRSLAAELSVNHRITSVYSTFDPHIPGGSELPGAENIELDLMGHFRIIGDSKVLEVIRSVLSGKGASGN</sequence>
<dbReference type="InterPro" id="IPR029058">
    <property type="entry name" value="AB_hydrolase_fold"/>
</dbReference>
<evidence type="ECO:0000259" key="1">
    <source>
        <dbReference type="Pfam" id="PF00561"/>
    </source>
</evidence>